<accession>A0A117I8Y7</accession>
<evidence type="ECO:0000313" key="2">
    <source>
        <dbReference type="Proteomes" id="UP000069443"/>
    </source>
</evidence>
<protein>
    <submittedName>
        <fullName evidence="1">Uncharacterized protein</fullName>
    </submittedName>
</protein>
<keyword evidence="2" id="KW-1185">Reference proteome</keyword>
<dbReference type="EMBL" id="BCSY01000028">
    <property type="protein sequence ID" value="GAS93919.1"/>
    <property type="molecule type" value="Genomic_DNA"/>
</dbReference>
<dbReference type="AlphaFoldDB" id="A0A117I8Y7"/>
<name>A0A117I8Y7_MYCCR</name>
<organism evidence="1 2">
    <name type="scientific">Mycolicibacterium canariasense</name>
    <name type="common">Mycobacterium canariasense</name>
    <dbReference type="NCBI Taxonomy" id="228230"/>
    <lineage>
        <taxon>Bacteria</taxon>
        <taxon>Bacillati</taxon>
        <taxon>Actinomycetota</taxon>
        <taxon>Actinomycetes</taxon>
        <taxon>Mycobacteriales</taxon>
        <taxon>Mycobacteriaceae</taxon>
        <taxon>Mycolicibacterium</taxon>
    </lineage>
</organism>
<gene>
    <name evidence="1" type="ORF">RMCC_0885</name>
</gene>
<comment type="caution">
    <text evidence="1">The sequence shown here is derived from an EMBL/GenBank/DDBJ whole genome shotgun (WGS) entry which is preliminary data.</text>
</comment>
<reference evidence="2" key="1">
    <citation type="journal article" date="2016" name="Genome Announc.">
        <title>Draft Genome Sequences of Five Rapidly Growing Mycobacterium Species, M. thermoresistibile, M. fortuitum subsp. acetamidolyticum, M. canariasense, M. brisbanense, and M. novocastrense.</title>
        <authorList>
            <person name="Katahira K."/>
            <person name="Ogura Y."/>
            <person name="Gotoh Y."/>
            <person name="Hayashi T."/>
        </authorList>
    </citation>
    <scope>NUCLEOTIDE SEQUENCE [LARGE SCALE GENOMIC DNA]</scope>
    <source>
        <strain evidence="2">JCM15298</strain>
    </source>
</reference>
<proteinExistence type="predicted"/>
<sequence length="74" mass="7748">MDELGDIGLGVGTGFIYGAIDAEVQDGVHCDDPFGSFSWTGAPISGAVTKDTRVTIEVNDDNDPDNSRCHCAVC</sequence>
<evidence type="ECO:0000313" key="1">
    <source>
        <dbReference type="EMBL" id="GAS93919.1"/>
    </source>
</evidence>
<reference evidence="2" key="2">
    <citation type="submission" date="2016-02" db="EMBL/GenBank/DDBJ databases">
        <title>Draft genome sequence of five rapidly growing Mycobacterium species.</title>
        <authorList>
            <person name="Katahira K."/>
            <person name="Gotou Y."/>
            <person name="Iida K."/>
            <person name="Ogura Y."/>
            <person name="Hayashi T."/>
        </authorList>
    </citation>
    <scope>NUCLEOTIDE SEQUENCE [LARGE SCALE GENOMIC DNA]</scope>
    <source>
        <strain evidence="2">JCM15298</strain>
    </source>
</reference>
<dbReference type="STRING" id="228230.RMCC_0885"/>
<dbReference type="Proteomes" id="UP000069443">
    <property type="component" value="Unassembled WGS sequence"/>
</dbReference>